<evidence type="ECO:0000256" key="3">
    <source>
        <dbReference type="ARBA" id="ARBA00022676"/>
    </source>
</evidence>
<dbReference type="PROSITE" id="PS52029">
    <property type="entry name" value="LD_TPASE"/>
    <property type="match status" value="1"/>
</dbReference>
<dbReference type="GO" id="GO:0016757">
    <property type="term" value="F:glycosyltransferase activity"/>
    <property type="evidence" value="ECO:0007669"/>
    <property type="project" value="UniProtKB-KW"/>
</dbReference>
<keyword evidence="5" id="KW-0378">Hydrolase</keyword>
<keyword evidence="13" id="KW-1185">Reference proteome</keyword>
<dbReference type="PANTHER" id="PTHR30582:SF24">
    <property type="entry name" value="L,D-TRANSPEPTIDASE ERFK_SRFK-RELATED"/>
    <property type="match status" value="1"/>
</dbReference>
<evidence type="ECO:0000256" key="1">
    <source>
        <dbReference type="ARBA" id="ARBA00004752"/>
    </source>
</evidence>
<keyword evidence="3" id="KW-0328">Glycosyltransferase</keyword>
<keyword evidence="6 9" id="KW-0133">Cell shape</keyword>
<keyword evidence="4" id="KW-0808">Transferase</keyword>
<keyword evidence="8 9" id="KW-0961">Cell wall biogenesis/degradation</keyword>
<dbReference type="InterPro" id="IPR050979">
    <property type="entry name" value="LD-transpeptidase"/>
</dbReference>
<dbReference type="Pfam" id="PF03734">
    <property type="entry name" value="YkuD"/>
    <property type="match status" value="1"/>
</dbReference>
<evidence type="ECO:0000256" key="5">
    <source>
        <dbReference type="ARBA" id="ARBA00022801"/>
    </source>
</evidence>
<dbReference type="AlphaFoldDB" id="A0A512IM16"/>
<dbReference type="InterPro" id="IPR005490">
    <property type="entry name" value="LD_TPept_cat_dom"/>
</dbReference>
<sequence length="171" mass="18417">MFWKSVLGVGVSATLSAGLFVSAPVQAREVVPFTGAGMAGSLVVRTSERRLYLVNGDGTAIRYPVAVGKPGKQWAGQTMIDGKYYQPDWSPPAVVKRDHPRLPNLIRGGTASNPMGVAAMTLRGGQYAIHGTNRPESIGHFASYGCIRMHNQDIADLFERVSVGTQVYVVR</sequence>
<evidence type="ECO:0000313" key="13">
    <source>
        <dbReference type="Proteomes" id="UP000321258"/>
    </source>
</evidence>
<organism evidence="12 13">
    <name type="scientific">Methylobacterium haplocladii</name>
    <dbReference type="NCBI Taxonomy" id="1176176"/>
    <lineage>
        <taxon>Bacteria</taxon>
        <taxon>Pseudomonadati</taxon>
        <taxon>Pseudomonadota</taxon>
        <taxon>Alphaproteobacteria</taxon>
        <taxon>Hyphomicrobiales</taxon>
        <taxon>Methylobacteriaceae</taxon>
        <taxon>Methylobacterium</taxon>
    </lineage>
</organism>
<dbReference type="GO" id="GO:0008360">
    <property type="term" value="P:regulation of cell shape"/>
    <property type="evidence" value="ECO:0007669"/>
    <property type="project" value="UniProtKB-UniRule"/>
</dbReference>
<dbReference type="SUPFAM" id="SSF141523">
    <property type="entry name" value="L,D-transpeptidase catalytic domain-like"/>
    <property type="match status" value="1"/>
</dbReference>
<dbReference type="OrthoDB" id="9813664at2"/>
<accession>A0A512IM16</accession>
<comment type="similarity">
    <text evidence="2">Belongs to the YkuD family.</text>
</comment>
<gene>
    <name evidence="12" type="ORF">MHA02_11090</name>
</gene>
<feature type="chain" id="PRO_5021967223" evidence="10">
    <location>
        <begin position="28"/>
        <end position="171"/>
    </location>
</feature>
<evidence type="ECO:0000313" key="12">
    <source>
        <dbReference type="EMBL" id="GEO98721.1"/>
    </source>
</evidence>
<proteinExistence type="inferred from homology"/>
<evidence type="ECO:0000256" key="4">
    <source>
        <dbReference type="ARBA" id="ARBA00022679"/>
    </source>
</evidence>
<dbReference type="FunFam" id="2.40.440.10:FF:000002">
    <property type="entry name" value="L,D-transpeptidase ErfK/SrfK"/>
    <property type="match status" value="1"/>
</dbReference>
<feature type="active site" description="Nucleophile" evidence="9">
    <location>
        <position position="146"/>
    </location>
</feature>
<dbReference type="GO" id="GO:0005576">
    <property type="term" value="C:extracellular region"/>
    <property type="evidence" value="ECO:0007669"/>
    <property type="project" value="TreeGrafter"/>
</dbReference>
<comment type="caution">
    <text evidence="12">The sequence shown here is derived from an EMBL/GenBank/DDBJ whole genome shotgun (WGS) entry which is preliminary data.</text>
</comment>
<dbReference type="GO" id="GO:0071555">
    <property type="term" value="P:cell wall organization"/>
    <property type="evidence" value="ECO:0007669"/>
    <property type="project" value="UniProtKB-UniRule"/>
</dbReference>
<dbReference type="CDD" id="cd16913">
    <property type="entry name" value="YkuD_like"/>
    <property type="match status" value="1"/>
</dbReference>
<dbReference type="Proteomes" id="UP000321258">
    <property type="component" value="Unassembled WGS sequence"/>
</dbReference>
<dbReference type="Gene3D" id="2.40.440.10">
    <property type="entry name" value="L,D-transpeptidase catalytic domain-like"/>
    <property type="match status" value="1"/>
</dbReference>
<evidence type="ECO:0000256" key="7">
    <source>
        <dbReference type="ARBA" id="ARBA00022984"/>
    </source>
</evidence>
<dbReference type="EMBL" id="BJZT01000009">
    <property type="protein sequence ID" value="GEO98721.1"/>
    <property type="molecule type" value="Genomic_DNA"/>
</dbReference>
<keyword evidence="7 9" id="KW-0573">Peptidoglycan synthesis</keyword>
<dbReference type="InterPro" id="IPR038063">
    <property type="entry name" value="Transpep_catalytic_dom"/>
</dbReference>
<feature type="domain" description="L,D-TPase catalytic" evidence="11">
    <location>
        <begin position="40"/>
        <end position="170"/>
    </location>
</feature>
<comment type="pathway">
    <text evidence="1 9">Cell wall biogenesis; peptidoglycan biosynthesis.</text>
</comment>
<protein>
    <submittedName>
        <fullName evidence="12">L,D-transpeptidase</fullName>
    </submittedName>
</protein>
<evidence type="ECO:0000256" key="2">
    <source>
        <dbReference type="ARBA" id="ARBA00005992"/>
    </source>
</evidence>
<evidence type="ECO:0000256" key="9">
    <source>
        <dbReference type="PROSITE-ProRule" id="PRU01373"/>
    </source>
</evidence>
<name>A0A512IM16_9HYPH</name>
<feature type="active site" description="Proton donor/acceptor" evidence="9">
    <location>
        <position position="130"/>
    </location>
</feature>
<reference evidence="12 13" key="1">
    <citation type="submission" date="2019-07" db="EMBL/GenBank/DDBJ databases">
        <title>Whole genome shotgun sequence of Methylobacterium haplocladii NBRC 107714.</title>
        <authorList>
            <person name="Hosoyama A."/>
            <person name="Uohara A."/>
            <person name="Ohji S."/>
            <person name="Ichikawa N."/>
        </authorList>
    </citation>
    <scope>NUCLEOTIDE SEQUENCE [LARGE SCALE GENOMIC DNA]</scope>
    <source>
        <strain evidence="12 13">NBRC 107714</strain>
    </source>
</reference>
<dbReference type="GO" id="GO:0071972">
    <property type="term" value="F:peptidoglycan L,D-transpeptidase activity"/>
    <property type="evidence" value="ECO:0007669"/>
    <property type="project" value="TreeGrafter"/>
</dbReference>
<dbReference type="UniPathway" id="UPA00219"/>
<evidence type="ECO:0000259" key="11">
    <source>
        <dbReference type="PROSITE" id="PS52029"/>
    </source>
</evidence>
<dbReference type="PANTHER" id="PTHR30582">
    <property type="entry name" value="L,D-TRANSPEPTIDASE"/>
    <property type="match status" value="1"/>
</dbReference>
<evidence type="ECO:0000256" key="6">
    <source>
        <dbReference type="ARBA" id="ARBA00022960"/>
    </source>
</evidence>
<keyword evidence="10" id="KW-0732">Signal</keyword>
<evidence type="ECO:0000256" key="10">
    <source>
        <dbReference type="SAM" id="SignalP"/>
    </source>
</evidence>
<dbReference type="GO" id="GO:0018104">
    <property type="term" value="P:peptidoglycan-protein cross-linking"/>
    <property type="evidence" value="ECO:0007669"/>
    <property type="project" value="TreeGrafter"/>
</dbReference>
<feature type="signal peptide" evidence="10">
    <location>
        <begin position="1"/>
        <end position="27"/>
    </location>
</feature>
<evidence type="ECO:0000256" key="8">
    <source>
        <dbReference type="ARBA" id="ARBA00023316"/>
    </source>
</evidence>